<feature type="region of interest" description="Disordered" evidence="8">
    <location>
        <begin position="1"/>
        <end position="27"/>
    </location>
</feature>
<keyword evidence="12" id="KW-1185">Reference proteome</keyword>
<dbReference type="AlphaFoldDB" id="A0AA39HPQ0"/>
<evidence type="ECO:0000259" key="10">
    <source>
        <dbReference type="PROSITE" id="PS51293"/>
    </source>
</evidence>
<keyword evidence="3" id="KW-0479">Metal-binding</keyword>
<dbReference type="GO" id="GO:0005654">
    <property type="term" value="C:nucleoplasm"/>
    <property type="evidence" value="ECO:0007669"/>
    <property type="project" value="TreeGrafter"/>
</dbReference>
<dbReference type="FunFam" id="1.10.10.60:FF:000012">
    <property type="entry name" value="Metastasis-associated 1 family, member 3"/>
    <property type="match status" value="1"/>
</dbReference>
<evidence type="ECO:0000256" key="1">
    <source>
        <dbReference type="ARBA" id="ARBA00004123"/>
    </source>
</evidence>
<protein>
    <recommendedName>
        <fullName evidence="13">ELM2 domain-containing protein</fullName>
    </recommendedName>
</protein>
<dbReference type="PROSITE" id="PS51293">
    <property type="entry name" value="SANT"/>
    <property type="match status" value="1"/>
</dbReference>
<accession>A0AA39HPQ0</accession>
<dbReference type="InterPro" id="IPR009057">
    <property type="entry name" value="Homeodomain-like_sf"/>
</dbReference>
<dbReference type="InterPro" id="IPR000949">
    <property type="entry name" value="ELM2_dom"/>
</dbReference>
<dbReference type="GO" id="GO:0003714">
    <property type="term" value="F:transcription corepressor activity"/>
    <property type="evidence" value="ECO:0007669"/>
    <property type="project" value="TreeGrafter"/>
</dbReference>
<evidence type="ECO:0000256" key="8">
    <source>
        <dbReference type="SAM" id="MobiDB-lite"/>
    </source>
</evidence>
<organism evidence="11 12">
    <name type="scientific">Steinernema hermaphroditum</name>
    <dbReference type="NCBI Taxonomy" id="289476"/>
    <lineage>
        <taxon>Eukaryota</taxon>
        <taxon>Metazoa</taxon>
        <taxon>Ecdysozoa</taxon>
        <taxon>Nematoda</taxon>
        <taxon>Chromadorea</taxon>
        <taxon>Rhabditida</taxon>
        <taxon>Tylenchina</taxon>
        <taxon>Panagrolaimomorpha</taxon>
        <taxon>Strongyloidoidea</taxon>
        <taxon>Steinernematidae</taxon>
        <taxon>Steinernema</taxon>
    </lineage>
</organism>
<feature type="domain" description="ELM2" evidence="9">
    <location>
        <begin position="48"/>
        <end position="132"/>
    </location>
</feature>
<evidence type="ECO:0008006" key="13">
    <source>
        <dbReference type="Google" id="ProtNLM"/>
    </source>
</evidence>
<dbReference type="Pfam" id="PF01448">
    <property type="entry name" value="ELM2"/>
    <property type="match status" value="1"/>
</dbReference>
<dbReference type="PROSITE" id="PS51156">
    <property type="entry name" value="ELM2"/>
    <property type="match status" value="1"/>
</dbReference>
<keyword evidence="7" id="KW-0539">Nucleus</keyword>
<dbReference type="PANTHER" id="PTHR10865">
    <property type="entry name" value="METASTASIS-ASSOCIATED PROTEIN AND MESODERM INDUCTION EARLY RESPONSE PROTEIN"/>
    <property type="match status" value="1"/>
</dbReference>
<name>A0AA39HPQ0_9BILA</name>
<gene>
    <name evidence="11" type="ORF">QR680_004408</name>
</gene>
<dbReference type="GO" id="GO:0042826">
    <property type="term" value="F:histone deacetylase binding"/>
    <property type="evidence" value="ECO:0007669"/>
    <property type="project" value="TreeGrafter"/>
</dbReference>
<sequence>MPPRLQKLQNGKKSSSPESDEEKPSVSRFLQMKRTLSDDGKLIKEEIRTSRVGCSYQAELPEYVGKRHLKPRNRLNETLWIPEATENNILALYGTIGTERKYPLYDDEQVLHALYSSGYRIPEAVELLDEDVSINSPRRTVTVPRKKMTLEEVESFEEGIVNLGKNFFKIRNGYLPLRTTGELIEFYYFWKNSSRYDRLVDRLAESIDIMDGEIMKLTDLKKPRK</sequence>
<reference evidence="11" key="1">
    <citation type="submission" date="2023-06" db="EMBL/GenBank/DDBJ databases">
        <title>Genomic analysis of the entomopathogenic nematode Steinernema hermaphroditum.</title>
        <authorList>
            <person name="Schwarz E.M."/>
            <person name="Heppert J.K."/>
            <person name="Baniya A."/>
            <person name="Schwartz H.T."/>
            <person name="Tan C.-H."/>
            <person name="Antoshechkin I."/>
            <person name="Sternberg P.W."/>
            <person name="Goodrich-Blair H."/>
            <person name="Dillman A.R."/>
        </authorList>
    </citation>
    <scope>NUCLEOTIDE SEQUENCE</scope>
    <source>
        <strain evidence="11">PS9179</strain>
        <tissue evidence="11">Whole animal</tissue>
    </source>
</reference>
<keyword evidence="2" id="KW-0678">Repressor</keyword>
<keyword evidence="4" id="KW-0863">Zinc-finger</keyword>
<feature type="domain" description="SANT" evidence="10">
    <location>
        <begin position="151"/>
        <end position="195"/>
    </location>
</feature>
<comment type="subcellular location">
    <subcellularLocation>
        <location evidence="1">Nucleus</location>
    </subcellularLocation>
</comment>
<evidence type="ECO:0000256" key="7">
    <source>
        <dbReference type="ARBA" id="ARBA00023242"/>
    </source>
</evidence>
<keyword evidence="6" id="KW-0238">DNA-binding</keyword>
<dbReference type="InterPro" id="IPR017884">
    <property type="entry name" value="SANT_dom"/>
</dbReference>
<evidence type="ECO:0000256" key="5">
    <source>
        <dbReference type="ARBA" id="ARBA00022833"/>
    </source>
</evidence>
<dbReference type="GO" id="GO:0008270">
    <property type="term" value="F:zinc ion binding"/>
    <property type="evidence" value="ECO:0007669"/>
    <property type="project" value="UniProtKB-KW"/>
</dbReference>
<dbReference type="PANTHER" id="PTHR10865:SF28">
    <property type="entry name" value="ELM2 DOMAIN-CONTAINING PROTEIN"/>
    <property type="match status" value="1"/>
</dbReference>
<dbReference type="GO" id="GO:0003677">
    <property type="term" value="F:DNA binding"/>
    <property type="evidence" value="ECO:0007669"/>
    <property type="project" value="UniProtKB-KW"/>
</dbReference>
<proteinExistence type="predicted"/>
<dbReference type="InterPro" id="IPR040138">
    <property type="entry name" value="MIER/MTA"/>
</dbReference>
<evidence type="ECO:0000313" key="12">
    <source>
        <dbReference type="Proteomes" id="UP001175271"/>
    </source>
</evidence>
<dbReference type="SUPFAM" id="SSF46689">
    <property type="entry name" value="Homeodomain-like"/>
    <property type="match status" value="1"/>
</dbReference>
<dbReference type="Proteomes" id="UP001175271">
    <property type="component" value="Unassembled WGS sequence"/>
</dbReference>
<dbReference type="GO" id="GO:0000122">
    <property type="term" value="P:negative regulation of transcription by RNA polymerase II"/>
    <property type="evidence" value="ECO:0007669"/>
    <property type="project" value="TreeGrafter"/>
</dbReference>
<dbReference type="Gene3D" id="1.10.10.60">
    <property type="entry name" value="Homeodomain-like"/>
    <property type="match status" value="1"/>
</dbReference>
<evidence type="ECO:0000256" key="6">
    <source>
        <dbReference type="ARBA" id="ARBA00023125"/>
    </source>
</evidence>
<evidence type="ECO:0000313" key="11">
    <source>
        <dbReference type="EMBL" id="KAK0409214.1"/>
    </source>
</evidence>
<comment type="caution">
    <text evidence="11">The sequence shown here is derived from an EMBL/GenBank/DDBJ whole genome shotgun (WGS) entry which is preliminary data.</text>
</comment>
<evidence type="ECO:0000256" key="2">
    <source>
        <dbReference type="ARBA" id="ARBA00022491"/>
    </source>
</evidence>
<evidence type="ECO:0000256" key="3">
    <source>
        <dbReference type="ARBA" id="ARBA00022723"/>
    </source>
</evidence>
<evidence type="ECO:0000256" key="4">
    <source>
        <dbReference type="ARBA" id="ARBA00022771"/>
    </source>
</evidence>
<dbReference type="EMBL" id="JAUCMV010000003">
    <property type="protein sequence ID" value="KAK0409214.1"/>
    <property type="molecule type" value="Genomic_DNA"/>
</dbReference>
<evidence type="ECO:0000259" key="9">
    <source>
        <dbReference type="PROSITE" id="PS51156"/>
    </source>
</evidence>
<keyword evidence="5" id="KW-0862">Zinc</keyword>